<dbReference type="Proteomes" id="UP001187192">
    <property type="component" value="Unassembled WGS sequence"/>
</dbReference>
<sequence>MEKGRSSRENGGEVGEKMERVVTTEEIGFEGKFGEARVKKARE</sequence>
<organism evidence="2 3">
    <name type="scientific">Ficus carica</name>
    <name type="common">Common fig</name>
    <dbReference type="NCBI Taxonomy" id="3494"/>
    <lineage>
        <taxon>Eukaryota</taxon>
        <taxon>Viridiplantae</taxon>
        <taxon>Streptophyta</taxon>
        <taxon>Embryophyta</taxon>
        <taxon>Tracheophyta</taxon>
        <taxon>Spermatophyta</taxon>
        <taxon>Magnoliopsida</taxon>
        <taxon>eudicotyledons</taxon>
        <taxon>Gunneridae</taxon>
        <taxon>Pentapetalae</taxon>
        <taxon>rosids</taxon>
        <taxon>fabids</taxon>
        <taxon>Rosales</taxon>
        <taxon>Moraceae</taxon>
        <taxon>Ficeae</taxon>
        <taxon>Ficus</taxon>
    </lineage>
</organism>
<dbReference type="EMBL" id="BTGU01000121">
    <property type="protein sequence ID" value="GMN62000.1"/>
    <property type="molecule type" value="Genomic_DNA"/>
</dbReference>
<feature type="region of interest" description="Disordered" evidence="1">
    <location>
        <begin position="1"/>
        <end position="21"/>
    </location>
</feature>
<evidence type="ECO:0000313" key="3">
    <source>
        <dbReference type="Proteomes" id="UP001187192"/>
    </source>
</evidence>
<protein>
    <submittedName>
        <fullName evidence="2">Uncharacterized protein</fullName>
    </submittedName>
</protein>
<reference evidence="2" key="1">
    <citation type="submission" date="2023-07" db="EMBL/GenBank/DDBJ databases">
        <title>draft genome sequence of fig (Ficus carica).</title>
        <authorList>
            <person name="Takahashi T."/>
            <person name="Nishimura K."/>
        </authorList>
    </citation>
    <scope>NUCLEOTIDE SEQUENCE</scope>
</reference>
<gene>
    <name evidence="2" type="ORF">TIFTF001_031082</name>
</gene>
<comment type="caution">
    <text evidence="2">The sequence shown here is derived from an EMBL/GenBank/DDBJ whole genome shotgun (WGS) entry which is preliminary data.</text>
</comment>
<evidence type="ECO:0000256" key="1">
    <source>
        <dbReference type="SAM" id="MobiDB-lite"/>
    </source>
</evidence>
<dbReference type="AlphaFoldDB" id="A0AA88J4P0"/>
<evidence type="ECO:0000313" key="2">
    <source>
        <dbReference type="EMBL" id="GMN62000.1"/>
    </source>
</evidence>
<proteinExistence type="predicted"/>
<name>A0AA88J4P0_FICCA</name>
<keyword evidence="3" id="KW-1185">Reference proteome</keyword>
<accession>A0AA88J4P0</accession>